<dbReference type="Gene3D" id="1.50.10.10">
    <property type="match status" value="1"/>
</dbReference>
<dbReference type="EMBL" id="NAJO01000008">
    <property type="protein sequence ID" value="OQO10855.1"/>
    <property type="molecule type" value="Genomic_DNA"/>
</dbReference>
<evidence type="ECO:0000256" key="9">
    <source>
        <dbReference type="ARBA" id="ARBA00047669"/>
    </source>
</evidence>
<dbReference type="InterPro" id="IPR001382">
    <property type="entry name" value="Glyco_hydro_47"/>
</dbReference>
<dbReference type="GO" id="GO:0005783">
    <property type="term" value="C:endoplasmic reticulum"/>
    <property type="evidence" value="ECO:0007669"/>
    <property type="project" value="TreeGrafter"/>
</dbReference>
<keyword evidence="12" id="KW-0106">Calcium</keyword>
<dbReference type="Proteomes" id="UP000192596">
    <property type="component" value="Unassembled WGS sequence"/>
</dbReference>
<evidence type="ECO:0000256" key="4">
    <source>
        <dbReference type="ARBA" id="ARBA00022729"/>
    </source>
</evidence>
<dbReference type="Pfam" id="PF01532">
    <property type="entry name" value="Glyco_hydro_47"/>
    <property type="match status" value="1"/>
</dbReference>
<dbReference type="GO" id="GO:0036503">
    <property type="term" value="P:ERAD pathway"/>
    <property type="evidence" value="ECO:0007669"/>
    <property type="project" value="UniProtKB-ARBA"/>
</dbReference>
<dbReference type="OrthoDB" id="8118055at2759"/>
<name>A0A1V8THK5_9PEZI</name>
<comment type="pathway">
    <text evidence="2">Protein modification; protein glycosylation.</text>
</comment>
<comment type="catalytic activity">
    <reaction evidence="10">
        <text>N(4)-(alpha-D-Man-(1-&gt;2)-alpha-D-Man-(1-&gt;2)-alpha-D-Man-(1-&gt;3)-[alpha-D-Man-(1-&gt;2)-alpha-D-Man-(1-&gt;3)-[alpha-D-Man-(1-&gt;2)-alpha-D-Man-(1-&gt;6)]-alpha-D-Man-(1-&gt;6)]-beta-D-Man-(1-&gt;4)-beta-D-GlcNAc-(1-&gt;4)-beta-D-GlcNAc)-L-asparaginyl-[protein] (N-glucan mannose isomer 9A1,2,3B1,2,3) + 4 H2O = N(4)-(alpha-D-Man-(1-&gt;3)-[alpha-D-Man-(1-&gt;3)-[alpha-D-Man-(1-&gt;6)]-alpha-D-Man-(1-&gt;6)]-beta-D-Man-(1-&gt;4)-beta-D-GlcNAc-(1-&gt;4)-beta-D-GlcNAc)-L-asparaginyl-[protein] (N-glucan mannose isomer 5A1,2) + 4 beta-D-mannose</text>
        <dbReference type="Rhea" id="RHEA:56008"/>
        <dbReference type="Rhea" id="RHEA-COMP:14356"/>
        <dbReference type="Rhea" id="RHEA-COMP:14367"/>
        <dbReference type="ChEBI" id="CHEBI:15377"/>
        <dbReference type="ChEBI" id="CHEBI:28563"/>
        <dbReference type="ChEBI" id="CHEBI:59087"/>
        <dbReference type="ChEBI" id="CHEBI:139493"/>
        <dbReference type="EC" id="3.2.1.113"/>
    </reaction>
</comment>
<evidence type="ECO:0000313" key="17">
    <source>
        <dbReference type="EMBL" id="OQO10855.1"/>
    </source>
</evidence>
<dbReference type="GO" id="GO:0005509">
    <property type="term" value="F:calcium ion binding"/>
    <property type="evidence" value="ECO:0007669"/>
    <property type="project" value="InterPro"/>
</dbReference>
<feature type="binding site" evidence="12">
    <location>
        <position position="513"/>
    </location>
    <ligand>
        <name>Ca(2+)</name>
        <dbReference type="ChEBI" id="CHEBI:29108"/>
    </ligand>
</feature>
<dbReference type="EC" id="3.2.1.-" evidence="14"/>
<feature type="disulfide bond" evidence="13">
    <location>
        <begin position="344"/>
        <end position="373"/>
    </location>
</feature>
<comment type="catalytic activity">
    <reaction evidence="9">
        <text>N(4)-(alpha-D-Man-(1-&gt;2)-alpha-D-Man-(1-&gt;2)-alpha-D-Man-(1-&gt;3)-[alpha-D-Man-(1-&gt;3)-[alpha-D-Man-(1-&gt;2)-alpha-D-Man-(1-&gt;6)]-alpha-D-Man-(1-&gt;6)]-beta-D-Man-(1-&gt;4)-beta-D-GlcNAc-(1-&gt;4)-beta-D-GlcNAc)-L-asparaginyl-[protein] (N-glucan mannose isomer 8A1,2,3B1,3) + 3 H2O = N(4)-(alpha-D-Man-(1-&gt;3)-[alpha-D-Man-(1-&gt;3)-[alpha-D-Man-(1-&gt;6)]-alpha-D-Man-(1-&gt;6)]-beta-D-Man-(1-&gt;4)-beta-D-GlcNAc-(1-&gt;4)-beta-D-GlcNAc)-L-asparaginyl-[protein] (N-glucan mannose isomer 5A1,2) + 3 beta-D-mannose</text>
        <dbReference type="Rhea" id="RHEA:56028"/>
        <dbReference type="Rhea" id="RHEA-COMP:14358"/>
        <dbReference type="Rhea" id="RHEA-COMP:14367"/>
        <dbReference type="ChEBI" id="CHEBI:15377"/>
        <dbReference type="ChEBI" id="CHEBI:28563"/>
        <dbReference type="ChEBI" id="CHEBI:59087"/>
        <dbReference type="ChEBI" id="CHEBI:60628"/>
        <dbReference type="EC" id="3.2.1.113"/>
    </reaction>
</comment>
<evidence type="ECO:0000256" key="13">
    <source>
        <dbReference type="PIRSR" id="PIRSR601382-3"/>
    </source>
</evidence>
<accession>A0A1V8THK5</accession>
<dbReference type="GO" id="GO:0016020">
    <property type="term" value="C:membrane"/>
    <property type="evidence" value="ECO:0007669"/>
    <property type="project" value="InterPro"/>
</dbReference>
<evidence type="ECO:0000256" key="1">
    <source>
        <dbReference type="ARBA" id="ARBA00001913"/>
    </source>
</evidence>
<dbReference type="AlphaFoldDB" id="A0A1V8THK5"/>
<dbReference type="InterPro" id="IPR050749">
    <property type="entry name" value="Glycosyl_Hydrolase_47"/>
</dbReference>
<keyword evidence="18" id="KW-1185">Reference proteome</keyword>
<evidence type="ECO:0000256" key="11">
    <source>
        <dbReference type="PIRSR" id="PIRSR601382-1"/>
    </source>
</evidence>
<keyword evidence="8 14" id="KW-0326">Glycosidase</keyword>
<evidence type="ECO:0000256" key="10">
    <source>
        <dbReference type="ARBA" id="ARBA00048605"/>
    </source>
</evidence>
<evidence type="ECO:0000256" key="8">
    <source>
        <dbReference type="ARBA" id="ARBA00023295"/>
    </source>
</evidence>
<evidence type="ECO:0000256" key="6">
    <source>
        <dbReference type="ARBA" id="ARBA00023157"/>
    </source>
</evidence>
<feature type="signal peptide" evidence="16">
    <location>
        <begin position="1"/>
        <end position="19"/>
    </location>
</feature>
<evidence type="ECO:0000256" key="5">
    <source>
        <dbReference type="ARBA" id="ARBA00022801"/>
    </source>
</evidence>
<dbReference type="SUPFAM" id="SSF48225">
    <property type="entry name" value="Seven-hairpin glycosidases"/>
    <property type="match status" value="1"/>
</dbReference>
<dbReference type="FunFam" id="1.50.10.10:FF:000047">
    <property type="entry name" value="Mannosyl-oligosaccharide alpha-1,2-mannosidase"/>
    <property type="match status" value="1"/>
</dbReference>
<dbReference type="InterPro" id="IPR036026">
    <property type="entry name" value="Seven-hairpin_glycosidases"/>
</dbReference>
<evidence type="ECO:0000256" key="7">
    <source>
        <dbReference type="ARBA" id="ARBA00023180"/>
    </source>
</evidence>
<feature type="active site" description="Proton donor" evidence="11">
    <location>
        <position position="134"/>
    </location>
</feature>
<organism evidence="17 18">
    <name type="scientific">Cryoendolithus antarcticus</name>
    <dbReference type="NCBI Taxonomy" id="1507870"/>
    <lineage>
        <taxon>Eukaryota</taxon>
        <taxon>Fungi</taxon>
        <taxon>Dikarya</taxon>
        <taxon>Ascomycota</taxon>
        <taxon>Pezizomycotina</taxon>
        <taxon>Dothideomycetes</taxon>
        <taxon>Dothideomycetidae</taxon>
        <taxon>Cladosporiales</taxon>
        <taxon>Cladosporiaceae</taxon>
        <taxon>Cryoendolithus</taxon>
    </lineage>
</organism>
<gene>
    <name evidence="17" type="ORF">B0A48_04156</name>
</gene>
<feature type="compositionally biased region" description="Low complexity" evidence="15">
    <location>
        <begin position="40"/>
        <end position="50"/>
    </location>
</feature>
<evidence type="ECO:0000313" key="18">
    <source>
        <dbReference type="Proteomes" id="UP000192596"/>
    </source>
</evidence>
<evidence type="ECO:0000256" key="16">
    <source>
        <dbReference type="SAM" id="SignalP"/>
    </source>
</evidence>
<comment type="similarity">
    <text evidence="3 14">Belongs to the glycosyl hydrolase 47 family.</text>
</comment>
<feature type="active site" description="Proton donor" evidence="11">
    <location>
        <position position="387"/>
    </location>
</feature>
<evidence type="ECO:0000256" key="14">
    <source>
        <dbReference type="RuleBase" id="RU361193"/>
    </source>
</evidence>
<reference evidence="18" key="1">
    <citation type="submission" date="2017-03" db="EMBL/GenBank/DDBJ databases">
        <title>Genomes of endolithic fungi from Antarctica.</title>
        <authorList>
            <person name="Coleine C."/>
            <person name="Masonjones S."/>
            <person name="Stajich J.E."/>
        </authorList>
    </citation>
    <scope>NUCLEOTIDE SEQUENCE [LARGE SCALE GENOMIC DNA]</scope>
    <source>
        <strain evidence="18">CCFEE 5527</strain>
    </source>
</reference>
<keyword evidence="5 14" id="KW-0378">Hydrolase</keyword>
<evidence type="ECO:0000256" key="15">
    <source>
        <dbReference type="SAM" id="MobiDB-lite"/>
    </source>
</evidence>
<keyword evidence="4 16" id="KW-0732">Signal</keyword>
<dbReference type="InParanoid" id="A0A1V8THK5"/>
<dbReference type="InterPro" id="IPR012341">
    <property type="entry name" value="6hp_glycosidase-like_sf"/>
</dbReference>
<evidence type="ECO:0000256" key="2">
    <source>
        <dbReference type="ARBA" id="ARBA00004922"/>
    </source>
</evidence>
<feature type="chain" id="PRO_5012822468" description="alpha-1,2-Mannosidase" evidence="16">
    <location>
        <begin position="20"/>
        <end position="525"/>
    </location>
</feature>
<keyword evidence="12" id="KW-0479">Metal-binding</keyword>
<comment type="caution">
    <text evidence="17">The sequence shown here is derived from an EMBL/GenBank/DDBJ whole genome shotgun (WGS) entry which is preliminary data.</text>
</comment>
<feature type="active site" evidence="11">
    <location>
        <position position="279"/>
    </location>
</feature>
<feature type="active site" evidence="11">
    <location>
        <position position="421"/>
    </location>
</feature>
<keyword evidence="7" id="KW-0325">Glycoprotein</keyword>
<dbReference type="PANTHER" id="PTHR11742:SF101">
    <property type="entry name" value="MANNOSYL-OLIGOSACCHARIDE ALPHA-1,2-MANNOSIDASE 1B"/>
    <property type="match status" value="1"/>
</dbReference>
<feature type="region of interest" description="Disordered" evidence="15">
    <location>
        <begin position="31"/>
        <end position="50"/>
    </location>
</feature>
<dbReference type="GO" id="GO:0005975">
    <property type="term" value="P:carbohydrate metabolic process"/>
    <property type="evidence" value="ECO:0007669"/>
    <property type="project" value="InterPro"/>
</dbReference>
<evidence type="ECO:0000256" key="12">
    <source>
        <dbReference type="PIRSR" id="PIRSR601382-2"/>
    </source>
</evidence>
<comment type="cofactor">
    <cofactor evidence="1 12">
        <name>Ca(2+)</name>
        <dbReference type="ChEBI" id="CHEBI:29108"/>
    </cofactor>
</comment>
<dbReference type="PANTHER" id="PTHR11742">
    <property type="entry name" value="MANNOSYL-OLIGOSACCHARIDE ALPHA-1,2-MANNOSIDASE-RELATED"/>
    <property type="match status" value="1"/>
</dbReference>
<dbReference type="UniPathway" id="UPA00378"/>
<dbReference type="STRING" id="1507870.A0A1V8THK5"/>
<evidence type="ECO:0000256" key="3">
    <source>
        <dbReference type="ARBA" id="ARBA00007658"/>
    </source>
</evidence>
<dbReference type="GO" id="GO:0004571">
    <property type="term" value="F:mannosyl-oligosaccharide 1,2-alpha-mannosidase activity"/>
    <property type="evidence" value="ECO:0007669"/>
    <property type="project" value="UniProtKB-EC"/>
</dbReference>
<keyword evidence="6 13" id="KW-1015">Disulfide bond</keyword>
<sequence>MRSLSILAAISACSGIATCLPWNWPPYHGWESGKGGQGGQSESQSEARQRASAVKQAFQTAWDGYYQYAFPNDELYPVNNTFGNSRNGWGASALDALSTALLMENPTIVNEILDHIPTIDWSVSYEDEPVSLFETTIRYVGGLLSGYDLLKGPLAYLCHDSSKVDVLLEQAVNLANNLSYAFDTPTGIPYNNLFFGNRSNDGATNNGLATIGTLVLEWTHLSDLSGNPTYAALTQKAEGYLLDPQPATSEPWPGLLGSSVNISDGLFIDAYGGWGGGNDSFYEYLIKMYVYDSSRFGEYKDRWVLTADSSIAHLASHPSSRPDLTFLAEFNGTNLTLQSGHLACFDGGNFILGGLVLKQQEYIDFGLALVAGCEDTYNSMLTGIGPEQFSWDASSVPLNQSAFYQRAGFYIEDAQYILRPEVIESFYYAYRATGKRVYQDWAWNAFLAITKTTRVGSGYSEITNVNAPAGGNFTNFQDSFLFAEVLKYSYLIHAPDAEWQVNHNGKNEWVFNTEAHPFKVAGTPI</sequence>
<proteinExistence type="inferred from homology"/>
<dbReference type="PRINTS" id="PR00747">
    <property type="entry name" value="GLYHDRLASE47"/>
</dbReference>
<protein>
    <recommendedName>
        <fullName evidence="14">alpha-1,2-Mannosidase</fullName>
        <ecNumber evidence="14">3.2.1.-</ecNumber>
    </recommendedName>
</protein>